<organism evidence="1 2">
    <name type="scientific">Boletus reticuloceps</name>
    <dbReference type="NCBI Taxonomy" id="495285"/>
    <lineage>
        <taxon>Eukaryota</taxon>
        <taxon>Fungi</taxon>
        <taxon>Dikarya</taxon>
        <taxon>Basidiomycota</taxon>
        <taxon>Agaricomycotina</taxon>
        <taxon>Agaricomycetes</taxon>
        <taxon>Agaricomycetidae</taxon>
        <taxon>Boletales</taxon>
        <taxon>Boletineae</taxon>
        <taxon>Boletaceae</taxon>
        <taxon>Boletoideae</taxon>
        <taxon>Boletus</taxon>
    </lineage>
</organism>
<reference evidence="1" key="1">
    <citation type="submission" date="2021-03" db="EMBL/GenBank/DDBJ databases">
        <title>Evolutionary innovations through gain and loss of genes in the ectomycorrhizal Boletales.</title>
        <authorList>
            <person name="Wu G."/>
            <person name="Miyauchi S."/>
            <person name="Morin E."/>
            <person name="Yang Z.-L."/>
            <person name="Xu J."/>
            <person name="Martin F.M."/>
        </authorList>
    </citation>
    <scope>NUCLEOTIDE SEQUENCE</scope>
    <source>
        <strain evidence="1">BR01</strain>
    </source>
</reference>
<dbReference type="AlphaFoldDB" id="A0A8I3A4D4"/>
<name>A0A8I3A4D4_9AGAM</name>
<sequence length="71" mass="7974">MDLSLESTLGSTSIPDQLLLRPHGQKLPHLCDPSEAKLMIATARIEYCICVIQKNLADHVVQRNLLCLKYN</sequence>
<evidence type="ECO:0000313" key="2">
    <source>
        <dbReference type="Proteomes" id="UP000683000"/>
    </source>
</evidence>
<dbReference type="EMBL" id="JAGFBS010000067">
    <property type="protein sequence ID" value="KAG6369755.1"/>
    <property type="molecule type" value="Genomic_DNA"/>
</dbReference>
<accession>A0A8I3A4D4</accession>
<proteinExistence type="predicted"/>
<keyword evidence="2" id="KW-1185">Reference proteome</keyword>
<evidence type="ECO:0000313" key="1">
    <source>
        <dbReference type="EMBL" id="KAG6369755.1"/>
    </source>
</evidence>
<gene>
    <name evidence="1" type="ORF">JVT61DRAFT_13626</name>
</gene>
<dbReference type="OrthoDB" id="10379073at2759"/>
<dbReference type="Proteomes" id="UP000683000">
    <property type="component" value="Unassembled WGS sequence"/>
</dbReference>
<comment type="caution">
    <text evidence="1">The sequence shown here is derived from an EMBL/GenBank/DDBJ whole genome shotgun (WGS) entry which is preliminary data.</text>
</comment>
<protein>
    <submittedName>
        <fullName evidence="1">Uncharacterized protein</fullName>
    </submittedName>
</protein>